<dbReference type="Proteomes" id="UP000694844">
    <property type="component" value="Chromosome 5"/>
</dbReference>
<dbReference type="Pfam" id="PF00059">
    <property type="entry name" value="Lectin_C"/>
    <property type="match status" value="1"/>
</dbReference>
<keyword evidence="1" id="KW-0472">Membrane</keyword>
<dbReference type="InterPro" id="IPR016187">
    <property type="entry name" value="CTDL_fold"/>
</dbReference>
<dbReference type="SUPFAM" id="SSF56436">
    <property type="entry name" value="C-type lectin-like"/>
    <property type="match status" value="1"/>
</dbReference>
<dbReference type="RefSeq" id="XP_022286137.1">
    <property type="nucleotide sequence ID" value="XM_022430429.1"/>
</dbReference>
<evidence type="ECO:0000259" key="2">
    <source>
        <dbReference type="PROSITE" id="PS50041"/>
    </source>
</evidence>
<keyword evidence="1" id="KW-1133">Transmembrane helix</keyword>
<dbReference type="GeneID" id="111099076"/>
<dbReference type="KEGG" id="cvn:111099076"/>
<evidence type="ECO:0000256" key="1">
    <source>
        <dbReference type="SAM" id="Phobius"/>
    </source>
</evidence>
<feature type="domain" description="C-type lectin" evidence="2">
    <location>
        <begin position="56"/>
        <end position="179"/>
    </location>
</feature>
<dbReference type="PROSITE" id="PS50041">
    <property type="entry name" value="C_TYPE_LECTIN_2"/>
    <property type="match status" value="1"/>
</dbReference>
<dbReference type="OrthoDB" id="6162296at2759"/>
<dbReference type="InterPro" id="IPR001304">
    <property type="entry name" value="C-type_lectin-like"/>
</dbReference>
<reference evidence="4" key="1">
    <citation type="submission" date="2025-08" db="UniProtKB">
        <authorList>
            <consortium name="RefSeq"/>
        </authorList>
    </citation>
    <scope>IDENTIFICATION</scope>
    <source>
        <tissue evidence="4">Whole sample</tissue>
    </source>
</reference>
<proteinExistence type="predicted"/>
<keyword evidence="3" id="KW-1185">Reference proteome</keyword>
<evidence type="ECO:0000313" key="4">
    <source>
        <dbReference type="RefSeq" id="XP_022286137.1"/>
    </source>
</evidence>
<dbReference type="InterPro" id="IPR016186">
    <property type="entry name" value="C-type_lectin-like/link_sf"/>
</dbReference>
<dbReference type="CDD" id="cd00037">
    <property type="entry name" value="CLECT"/>
    <property type="match status" value="1"/>
</dbReference>
<dbReference type="AlphaFoldDB" id="A0A8B8A3T6"/>
<dbReference type="PANTHER" id="PTHR22801">
    <property type="entry name" value="LITHOSTATHINE"/>
    <property type="match status" value="1"/>
</dbReference>
<evidence type="ECO:0000313" key="3">
    <source>
        <dbReference type="Proteomes" id="UP000694844"/>
    </source>
</evidence>
<protein>
    <submittedName>
        <fullName evidence="4">Uncharacterized protein LOC111099076 isoform X1</fullName>
    </submittedName>
</protein>
<sequence>MGCFIFVGSTYVLSSFCQSQGNRILCQTIDPRFNKSPSPTADDCPLGWAPAPISVQNEICYKVLLDTERYKEGDEDCKREDPRATMAMPKTSQEVKAVATKVLQGEYAWIGLDDIQQEGQFIFNDDEPLVLSDYRSSPWETDRPVSSWDINCVKVYHKGERSHKFIDEDCDTKLPIVCQIDLFDASSYFSNAETTPSLYIESSTHRFYDTSTHLYFDSSLPTGISVNCCICANKTSAVTSVDQIQEELKIDKTSLSSFKRTKTSAEDDRESSRFIGLVGSLIIAMVLIIIVSMDIVELLKLYSNSKYAYRA</sequence>
<dbReference type="SMART" id="SM00034">
    <property type="entry name" value="CLECT"/>
    <property type="match status" value="1"/>
</dbReference>
<name>A0A8B8A3T6_CRAVI</name>
<keyword evidence="1" id="KW-0812">Transmembrane</keyword>
<gene>
    <name evidence="4" type="primary">LOC111099076</name>
</gene>
<organism evidence="3 4">
    <name type="scientific">Crassostrea virginica</name>
    <name type="common">Eastern oyster</name>
    <dbReference type="NCBI Taxonomy" id="6565"/>
    <lineage>
        <taxon>Eukaryota</taxon>
        <taxon>Metazoa</taxon>
        <taxon>Spiralia</taxon>
        <taxon>Lophotrochozoa</taxon>
        <taxon>Mollusca</taxon>
        <taxon>Bivalvia</taxon>
        <taxon>Autobranchia</taxon>
        <taxon>Pteriomorphia</taxon>
        <taxon>Ostreida</taxon>
        <taxon>Ostreoidea</taxon>
        <taxon>Ostreidae</taxon>
        <taxon>Crassostrea</taxon>
    </lineage>
</organism>
<dbReference type="PANTHER" id="PTHR22801:SF63">
    <property type="entry name" value="C-TYPE LECTIN DOMAIN-CONTAINING PROTEIN"/>
    <property type="match status" value="1"/>
</dbReference>
<dbReference type="Gene3D" id="3.10.100.10">
    <property type="entry name" value="Mannose-Binding Protein A, subunit A"/>
    <property type="match status" value="1"/>
</dbReference>
<accession>A0A8B8A3T6</accession>
<dbReference type="InterPro" id="IPR050801">
    <property type="entry name" value="Ca-Dep_Lectins_ImmuneDev"/>
</dbReference>
<feature type="transmembrane region" description="Helical" evidence="1">
    <location>
        <begin position="274"/>
        <end position="296"/>
    </location>
</feature>